<dbReference type="Gene3D" id="2.130.10.10">
    <property type="entry name" value="YVTN repeat-like/Quinoprotein amine dehydrogenase"/>
    <property type="match status" value="1"/>
</dbReference>
<dbReference type="PANTHER" id="PTHR30344">
    <property type="entry name" value="6-PHOSPHOGLUCONOLACTONASE-RELATED"/>
    <property type="match status" value="1"/>
</dbReference>
<dbReference type="InterPro" id="IPR050282">
    <property type="entry name" value="Cycloisomerase_2"/>
</dbReference>
<proteinExistence type="inferred from homology"/>
<dbReference type="InterPro" id="IPR015943">
    <property type="entry name" value="WD40/YVTN_repeat-like_dom_sf"/>
</dbReference>
<evidence type="ECO:0008006" key="3">
    <source>
        <dbReference type="Google" id="ProtNLM"/>
    </source>
</evidence>
<organism evidence="2">
    <name type="scientific">marine metagenome</name>
    <dbReference type="NCBI Taxonomy" id="408172"/>
    <lineage>
        <taxon>unclassified sequences</taxon>
        <taxon>metagenomes</taxon>
        <taxon>ecological metagenomes</taxon>
    </lineage>
</organism>
<reference evidence="2" key="1">
    <citation type="submission" date="2018-05" db="EMBL/GenBank/DDBJ databases">
        <authorList>
            <person name="Lanie J.A."/>
            <person name="Ng W.-L."/>
            <person name="Kazmierczak K.M."/>
            <person name="Andrzejewski T.M."/>
            <person name="Davidsen T.M."/>
            <person name="Wayne K.J."/>
            <person name="Tettelin H."/>
            <person name="Glass J.I."/>
            <person name="Rusch D."/>
            <person name="Podicherti R."/>
            <person name="Tsui H.-C.T."/>
            <person name="Winkler M.E."/>
        </authorList>
    </citation>
    <scope>NUCLEOTIDE SEQUENCE</scope>
</reference>
<sequence length="300" mass="32596">NEVGEFAGEASGAVTAFSIDSKTGELTYLNQQSSQGKGPCHLSVDKTDQYVLVANYGGGSVSILPIQQDGQIGEATDFVQHQGSSINQNRQQEPHAHSIMIDPNNRYAFAADLGVDKILIYQLDLAAGKLIPNEHPWVSITPGAGPRHFAFTPNGEYAYLINELDSTITAFTYDTSQGNLNQIQTVPTLPDDFEDVSHCADIHVSPSGKFVYGSNRGHDSLVIFKIEDTGHLSYVDHQLTLGQNPRNFAIDPTGTFLLAANQSTNNIVTFRIDQQTGKLTSTGNIVEVPMPVCIKMIYLP</sequence>
<dbReference type="GO" id="GO:0005829">
    <property type="term" value="C:cytosol"/>
    <property type="evidence" value="ECO:0007669"/>
    <property type="project" value="TreeGrafter"/>
</dbReference>
<dbReference type="AlphaFoldDB" id="A0A382D977"/>
<feature type="non-terminal residue" evidence="2">
    <location>
        <position position="1"/>
    </location>
</feature>
<gene>
    <name evidence="2" type="ORF">METZ01_LOCUS187844</name>
</gene>
<dbReference type="GO" id="GO:0017057">
    <property type="term" value="F:6-phosphogluconolactonase activity"/>
    <property type="evidence" value="ECO:0007669"/>
    <property type="project" value="TreeGrafter"/>
</dbReference>
<evidence type="ECO:0000256" key="1">
    <source>
        <dbReference type="ARBA" id="ARBA00005564"/>
    </source>
</evidence>
<dbReference type="Pfam" id="PF10282">
    <property type="entry name" value="Lactonase"/>
    <property type="match status" value="1"/>
</dbReference>
<dbReference type="SUPFAM" id="SSF51004">
    <property type="entry name" value="C-terminal (heme d1) domain of cytochrome cd1-nitrite reductase"/>
    <property type="match status" value="1"/>
</dbReference>
<dbReference type="PANTHER" id="PTHR30344:SF1">
    <property type="entry name" value="6-PHOSPHOGLUCONOLACTONASE"/>
    <property type="match status" value="1"/>
</dbReference>
<protein>
    <recommendedName>
        <fullName evidence="3">6-phosphogluconolactonase</fullName>
    </recommendedName>
</protein>
<dbReference type="EMBL" id="UINC01038250">
    <property type="protein sequence ID" value="SVB34990.1"/>
    <property type="molecule type" value="Genomic_DNA"/>
</dbReference>
<name>A0A382D977_9ZZZZ</name>
<evidence type="ECO:0000313" key="2">
    <source>
        <dbReference type="EMBL" id="SVB34990.1"/>
    </source>
</evidence>
<dbReference type="InterPro" id="IPR019405">
    <property type="entry name" value="Lactonase_7-beta_prop"/>
</dbReference>
<dbReference type="InterPro" id="IPR011048">
    <property type="entry name" value="Haem_d1_sf"/>
</dbReference>
<accession>A0A382D977</accession>
<comment type="similarity">
    <text evidence="1">Belongs to the cycloisomerase 2 family.</text>
</comment>
<dbReference type="FunFam" id="2.130.10.10:FF:000306">
    <property type="entry name" value="3-carboxymuconate cyclase"/>
    <property type="match status" value="1"/>
</dbReference>